<name>A0ABW1YBN4_9DEIO</name>
<comment type="similarity">
    <text evidence="2">Belongs to the chromate ion transporter (CHR) (TC 2.A.51) family.</text>
</comment>
<keyword evidence="3" id="KW-1003">Cell membrane</keyword>
<protein>
    <submittedName>
        <fullName evidence="8">Chromate transporter</fullName>
    </submittedName>
</protein>
<dbReference type="EMBL" id="JBHSWD010000001">
    <property type="protein sequence ID" value="MFC6590877.1"/>
    <property type="molecule type" value="Genomic_DNA"/>
</dbReference>
<evidence type="ECO:0000256" key="6">
    <source>
        <dbReference type="ARBA" id="ARBA00023136"/>
    </source>
</evidence>
<dbReference type="Pfam" id="PF02417">
    <property type="entry name" value="Chromate_transp"/>
    <property type="match status" value="1"/>
</dbReference>
<dbReference type="InterPro" id="IPR052518">
    <property type="entry name" value="CHR_Transporter"/>
</dbReference>
<dbReference type="InterPro" id="IPR003370">
    <property type="entry name" value="Chromate_transpt"/>
</dbReference>
<keyword evidence="9" id="KW-1185">Reference proteome</keyword>
<dbReference type="Proteomes" id="UP001596297">
    <property type="component" value="Unassembled WGS sequence"/>
</dbReference>
<evidence type="ECO:0000256" key="1">
    <source>
        <dbReference type="ARBA" id="ARBA00004651"/>
    </source>
</evidence>
<keyword evidence="6 7" id="KW-0472">Membrane</keyword>
<dbReference type="PANTHER" id="PTHR43663">
    <property type="entry name" value="CHROMATE TRANSPORT PROTEIN-RELATED"/>
    <property type="match status" value="1"/>
</dbReference>
<feature type="transmembrane region" description="Helical" evidence="7">
    <location>
        <begin position="135"/>
        <end position="165"/>
    </location>
</feature>
<comment type="subcellular location">
    <subcellularLocation>
        <location evidence="1">Cell membrane</location>
        <topology evidence="1">Multi-pass membrane protein</topology>
    </subcellularLocation>
</comment>
<evidence type="ECO:0000256" key="3">
    <source>
        <dbReference type="ARBA" id="ARBA00022475"/>
    </source>
</evidence>
<organism evidence="8 9">
    <name type="scientific">Deinococcus lacus</name>
    <dbReference type="NCBI Taxonomy" id="392561"/>
    <lineage>
        <taxon>Bacteria</taxon>
        <taxon>Thermotogati</taxon>
        <taxon>Deinococcota</taxon>
        <taxon>Deinococci</taxon>
        <taxon>Deinococcales</taxon>
        <taxon>Deinococcaceae</taxon>
        <taxon>Deinococcus</taxon>
    </lineage>
</organism>
<feature type="transmembrane region" description="Helical" evidence="7">
    <location>
        <begin position="105"/>
        <end position="129"/>
    </location>
</feature>
<accession>A0ABW1YBN4</accession>
<evidence type="ECO:0000256" key="4">
    <source>
        <dbReference type="ARBA" id="ARBA00022692"/>
    </source>
</evidence>
<evidence type="ECO:0000313" key="9">
    <source>
        <dbReference type="Proteomes" id="UP001596297"/>
    </source>
</evidence>
<sequence>MLEILLEYARLGLISFGGTNVPEFERVLVGERGWLTAETLASGFALGQLMPGPNMLAVTYYGFMTAGWSGAWAATAGFYIPAALLSAAALRFYQRGAALPAVQRFRNALLPFGAGVMLAGTFILGQVSLSSPAHLLLAIAAFGLLHLRLNSAVVVLLAAVSGALLKLAT</sequence>
<dbReference type="RefSeq" id="WP_380081883.1">
    <property type="nucleotide sequence ID" value="NZ_JBHSWD010000001.1"/>
</dbReference>
<dbReference type="PANTHER" id="PTHR43663:SF1">
    <property type="entry name" value="CHROMATE TRANSPORTER"/>
    <property type="match status" value="1"/>
</dbReference>
<gene>
    <name evidence="8" type="ORF">ACFP81_01720</name>
</gene>
<keyword evidence="4 7" id="KW-0812">Transmembrane</keyword>
<evidence type="ECO:0000256" key="2">
    <source>
        <dbReference type="ARBA" id="ARBA00005262"/>
    </source>
</evidence>
<keyword evidence="5 7" id="KW-1133">Transmembrane helix</keyword>
<proteinExistence type="inferred from homology"/>
<comment type="caution">
    <text evidence="8">The sequence shown here is derived from an EMBL/GenBank/DDBJ whole genome shotgun (WGS) entry which is preliminary data.</text>
</comment>
<feature type="transmembrane region" description="Helical" evidence="7">
    <location>
        <begin position="71"/>
        <end position="93"/>
    </location>
</feature>
<evidence type="ECO:0000256" key="5">
    <source>
        <dbReference type="ARBA" id="ARBA00022989"/>
    </source>
</evidence>
<evidence type="ECO:0000256" key="7">
    <source>
        <dbReference type="SAM" id="Phobius"/>
    </source>
</evidence>
<evidence type="ECO:0000313" key="8">
    <source>
        <dbReference type="EMBL" id="MFC6590877.1"/>
    </source>
</evidence>
<reference evidence="9" key="1">
    <citation type="journal article" date="2019" name="Int. J. Syst. Evol. Microbiol.">
        <title>The Global Catalogue of Microorganisms (GCM) 10K type strain sequencing project: providing services to taxonomists for standard genome sequencing and annotation.</title>
        <authorList>
            <consortium name="The Broad Institute Genomics Platform"/>
            <consortium name="The Broad Institute Genome Sequencing Center for Infectious Disease"/>
            <person name="Wu L."/>
            <person name="Ma J."/>
        </authorList>
    </citation>
    <scope>NUCLEOTIDE SEQUENCE [LARGE SCALE GENOMIC DNA]</scope>
    <source>
        <strain evidence="9">CGMCC 1.15772</strain>
    </source>
</reference>